<protein>
    <submittedName>
        <fullName evidence="1">Uncharacterized protein</fullName>
    </submittedName>
</protein>
<name>A0A0R3ACA5_9PSED</name>
<proteinExistence type="predicted"/>
<evidence type="ECO:0000313" key="1">
    <source>
        <dbReference type="EMBL" id="KRP69725.1"/>
    </source>
</evidence>
<reference evidence="1 2" key="1">
    <citation type="submission" date="2015-02" db="EMBL/GenBank/DDBJ databases">
        <title>Two Pseudomonas sp. nov., isolated from raw milk.</title>
        <authorList>
            <person name="Wenning M."/>
            <person name="von Neubeck M."/>
            <person name="Huptas C."/>
            <person name="Scherer S."/>
        </authorList>
    </citation>
    <scope>NUCLEOTIDE SEQUENCE [LARGE SCALE GENOMIC DNA]</scope>
    <source>
        <strain evidence="1 2">DSM 29164</strain>
    </source>
</reference>
<dbReference type="Proteomes" id="UP000050852">
    <property type="component" value="Unassembled WGS sequence"/>
</dbReference>
<evidence type="ECO:0000313" key="2">
    <source>
        <dbReference type="Proteomes" id="UP000050852"/>
    </source>
</evidence>
<accession>A0A0R3ACA5</accession>
<dbReference type="PATRIC" id="fig|1615673.3.peg.169"/>
<dbReference type="AlphaFoldDB" id="A0A0R3ACA5"/>
<organism evidence="1 2">
    <name type="scientific">Pseudomonas paralactis</name>
    <dbReference type="NCBI Taxonomy" id="1615673"/>
    <lineage>
        <taxon>Bacteria</taxon>
        <taxon>Pseudomonadati</taxon>
        <taxon>Pseudomonadota</taxon>
        <taxon>Gammaproteobacteria</taxon>
        <taxon>Pseudomonadales</taxon>
        <taxon>Pseudomonadaceae</taxon>
        <taxon>Pseudomonas</taxon>
    </lineage>
</organism>
<comment type="caution">
    <text evidence="1">The sequence shown here is derived from an EMBL/GenBank/DDBJ whole genome shotgun (WGS) entry which is preliminary data.</text>
</comment>
<dbReference type="EMBL" id="JYLN01000010">
    <property type="protein sequence ID" value="KRP69725.1"/>
    <property type="molecule type" value="Genomic_DNA"/>
</dbReference>
<dbReference type="OrthoDB" id="6899605at2"/>
<dbReference type="RefSeq" id="WP_057704133.1">
    <property type="nucleotide sequence ID" value="NZ_JAUKOF010000040.1"/>
</dbReference>
<gene>
    <name evidence="1" type="ORF">TX23_22835</name>
</gene>
<sequence>MNATHFSPYTNEMTPDLLNQLNKSPFTEQQLSNFNERALQLVKDQQAYCNAHPPIAIYRIAAEGSQTRNGGVIKKSASGLEFRLADGSQVRAAHKGDYVEYADGTQAPIVTGSGEDNGHLALVGSYLSNGDQIINTPQDSSIFIERQGVPLAEDFLPSMK</sequence>